<dbReference type="PROSITE" id="PS00138">
    <property type="entry name" value="SUBTILASE_SER"/>
    <property type="match status" value="1"/>
</dbReference>
<dbReference type="Gene3D" id="3.40.50.200">
    <property type="entry name" value="Peptidase S8/S53 domain"/>
    <property type="match status" value="1"/>
</dbReference>
<dbReference type="PROSITE" id="PS00136">
    <property type="entry name" value="SUBTILASE_ASP"/>
    <property type="match status" value="1"/>
</dbReference>
<feature type="active site" description="Charge relay system" evidence="5">
    <location>
        <position position="237"/>
    </location>
</feature>
<dbReference type="EMBL" id="AY368073">
    <property type="protein sequence ID" value="AAQ73568.1"/>
    <property type="molecule type" value="Genomic_DNA"/>
</dbReference>
<dbReference type="PROSITE" id="PS51257">
    <property type="entry name" value="PROKAR_LIPOPROTEIN"/>
    <property type="match status" value="1"/>
</dbReference>
<dbReference type="RefSeq" id="WP_432965785.1">
    <property type="nucleotide sequence ID" value="NZ_JACDIJ010000017.1"/>
</dbReference>
<evidence type="ECO:0000313" key="9">
    <source>
        <dbReference type="EMBL" id="AAQ73568.1"/>
    </source>
</evidence>
<evidence type="ECO:0000256" key="1">
    <source>
        <dbReference type="ARBA" id="ARBA00011073"/>
    </source>
</evidence>
<feature type="active site" description="Charge relay system" evidence="5">
    <location>
        <position position="185"/>
    </location>
</feature>
<evidence type="ECO:0000256" key="5">
    <source>
        <dbReference type="PROSITE-ProRule" id="PRU01240"/>
    </source>
</evidence>
<keyword evidence="3 5" id="KW-0378">Hydrolase</keyword>
<dbReference type="InterPro" id="IPR023828">
    <property type="entry name" value="Peptidase_S8_Ser-AS"/>
</dbReference>
<evidence type="ECO:0000256" key="4">
    <source>
        <dbReference type="ARBA" id="ARBA00022825"/>
    </source>
</evidence>
<dbReference type="InterPro" id="IPR022398">
    <property type="entry name" value="Peptidase_S8_His-AS"/>
</dbReference>
<dbReference type="PRINTS" id="PR00723">
    <property type="entry name" value="SUBTILISIN"/>
</dbReference>
<evidence type="ECO:0000259" key="8">
    <source>
        <dbReference type="Pfam" id="PF00082"/>
    </source>
</evidence>
<sequence>MKKIITILTAALGALFFACSPIVSGTSSASASFNEGTAYKPNANDIVEGFVIAKTADGFDKELFTNEGIDVCGELSLTGTGFTYWYVHKNTGNEALLKSVYSIKGVLSADNDYKVVPPDVMKLKDVVLSASSTEPVVSTRGLGDGNVLQDPVSDAEGYALAITKALQAYKDISYGTNEVVAGIIDTGINMKHEDFKNGTESIVLYAKSAKTSGGSYIGNGNPFTEVPLDSNWDTDGHGTHCSGIMCALGDNNKGIAGVAWKKTKLISYQSLGFNGGGTEWAVYGALADLTNTVEILRKAPSARTPADKAKLPSYIQNTIFQITQKTVPINMSLGGSVASEFAFDVLTTAVKNDILPVIAMGNEGRYTAAYPAAFPGVLAVGATNGRDKKAVFSNKGAWISVAAPGEGIVSCFSTPYGNSTDSYVSMSGTSMAAPFVTGLISYLLSFDNARNLTPYQIKTLIENTADDKGDAGFDESFGCGRVNVLEAVKKVRDNTVPAANDFYGEGAVTVTVKQGGSLVQVTEPLTLCDESTKVPLAYIKPNNRPKIEFKGLVKGRQYSIFASYSNTTKKQTFTVSGNDQDVFIEF</sequence>
<proteinExistence type="inferred from homology"/>
<feature type="chain" id="PRO_5004281335" evidence="7">
    <location>
        <begin position="30"/>
        <end position="586"/>
    </location>
</feature>
<dbReference type="PROSITE" id="PS51892">
    <property type="entry name" value="SUBTILASE"/>
    <property type="match status" value="1"/>
</dbReference>
<dbReference type="InterPro" id="IPR015500">
    <property type="entry name" value="Peptidase_S8_subtilisin-rel"/>
</dbReference>
<keyword evidence="7" id="KW-0732">Signal</keyword>
<dbReference type="NCBIfam" id="NF033595">
    <property type="entry name" value="denti_PrtP"/>
    <property type="match status" value="1"/>
</dbReference>
<dbReference type="AlphaFoldDB" id="Q6UKM3"/>
<comment type="similarity">
    <text evidence="1 5 6">Belongs to the peptidase S8 family.</text>
</comment>
<dbReference type="Pfam" id="PF00082">
    <property type="entry name" value="Peptidase_S8"/>
    <property type="match status" value="1"/>
</dbReference>
<dbReference type="MEROPS" id="S08.024"/>
<dbReference type="InterPro" id="IPR050131">
    <property type="entry name" value="Peptidase_S8_subtilisin-like"/>
</dbReference>
<organism evidence="9">
    <name type="scientific">Treponema sp. OMZ 840</name>
    <dbReference type="NCBI Taxonomy" id="244313"/>
    <lineage>
        <taxon>Bacteria</taxon>
        <taxon>Pseudomonadati</taxon>
        <taxon>Spirochaetota</taxon>
        <taxon>Spirochaetia</taxon>
        <taxon>Spirochaetales</taxon>
        <taxon>Treponemataceae</taxon>
        <taxon>Treponema</taxon>
    </lineage>
</organism>
<name>Q6UKM3_9SPIR</name>
<dbReference type="PROSITE" id="PS00137">
    <property type="entry name" value="SUBTILASE_HIS"/>
    <property type="match status" value="1"/>
</dbReference>
<evidence type="ECO:0000256" key="2">
    <source>
        <dbReference type="ARBA" id="ARBA00022670"/>
    </source>
</evidence>
<keyword evidence="2 5" id="KW-0645">Protease</keyword>
<accession>Q6UKM3</accession>
<feature type="domain" description="Peptidase S8/S53" evidence="8">
    <location>
        <begin position="177"/>
        <end position="480"/>
    </location>
</feature>
<dbReference type="GO" id="GO:0006508">
    <property type="term" value="P:proteolysis"/>
    <property type="evidence" value="ECO:0007669"/>
    <property type="project" value="UniProtKB-KW"/>
</dbReference>
<dbReference type="InterPro" id="IPR023827">
    <property type="entry name" value="Peptidase_S8_Asp-AS"/>
</dbReference>
<feature type="signal peptide" evidence="7">
    <location>
        <begin position="1"/>
        <end position="29"/>
    </location>
</feature>
<feature type="active site" description="Charge relay system" evidence="5">
    <location>
        <position position="430"/>
    </location>
</feature>
<dbReference type="InterPro" id="IPR000209">
    <property type="entry name" value="Peptidase_S8/S53_dom"/>
</dbReference>
<evidence type="ECO:0000256" key="7">
    <source>
        <dbReference type="SAM" id="SignalP"/>
    </source>
</evidence>
<reference evidence="9" key="1">
    <citation type="journal article" date="2003" name="J. Bacteriol.">
        <title>Two paralogous families of a two-gene subtilisin operon are widely distributed in oral treponemes.</title>
        <authorList>
            <person name="Correia F.F."/>
            <person name="Plummer A.R."/>
            <person name="Ellen R.P."/>
            <person name="Wyss C."/>
            <person name="Boches S.K."/>
            <person name="Galvin J.L."/>
            <person name="Paster B.J."/>
            <person name="Dewhirst F.E."/>
        </authorList>
    </citation>
    <scope>NUCLEOTIDE SEQUENCE</scope>
    <source>
        <strain evidence="9">OMZ 840</strain>
    </source>
</reference>
<dbReference type="PANTHER" id="PTHR43806">
    <property type="entry name" value="PEPTIDASE S8"/>
    <property type="match status" value="1"/>
</dbReference>
<keyword evidence="4 5" id="KW-0720">Serine protease</keyword>
<evidence type="ECO:0000256" key="6">
    <source>
        <dbReference type="RuleBase" id="RU003355"/>
    </source>
</evidence>
<dbReference type="PANTHER" id="PTHR43806:SF11">
    <property type="entry name" value="CEREVISIN-RELATED"/>
    <property type="match status" value="1"/>
</dbReference>
<protein>
    <submittedName>
        <fullName evidence="9">PrtPI</fullName>
    </submittedName>
</protein>
<dbReference type="SUPFAM" id="SSF52743">
    <property type="entry name" value="Subtilisin-like"/>
    <property type="match status" value="1"/>
</dbReference>
<evidence type="ECO:0000256" key="3">
    <source>
        <dbReference type="ARBA" id="ARBA00022801"/>
    </source>
</evidence>
<dbReference type="GO" id="GO:0004252">
    <property type="term" value="F:serine-type endopeptidase activity"/>
    <property type="evidence" value="ECO:0007669"/>
    <property type="project" value="UniProtKB-UniRule"/>
</dbReference>
<dbReference type="InterPro" id="IPR036852">
    <property type="entry name" value="Peptidase_S8/S53_dom_sf"/>
</dbReference>